<evidence type="ECO:0000259" key="1">
    <source>
        <dbReference type="PROSITE" id="PS50914"/>
    </source>
</evidence>
<dbReference type="NCBIfam" id="NF008399">
    <property type="entry name" value="PRK11198.1"/>
    <property type="match status" value="1"/>
</dbReference>
<sequence>MARLYQADLPGYYRSCNMGILSFMKDAGEKLFGAVSTTAKAAPAGAAPPVDVAALNKTAGDAIAAYIRTQGLNADNLQVSFDGASHTVTVSGQAADQATKEKILVAAGNVQHVDKVDDQLTVPTPTPVSQFHTVASGDNLWKIADKYYGNGAKNDVIFEANKPMLKSPDKIYPGQVLRIPALA</sequence>
<dbReference type="Proteomes" id="UP000214720">
    <property type="component" value="Unassembled WGS sequence"/>
</dbReference>
<feature type="domain" description="LysM" evidence="2">
    <location>
        <begin position="130"/>
        <end position="179"/>
    </location>
</feature>
<dbReference type="InterPro" id="IPR018392">
    <property type="entry name" value="LysM"/>
</dbReference>
<dbReference type="EMBL" id="MTHB01000022">
    <property type="protein sequence ID" value="OXC80306.1"/>
    <property type="molecule type" value="Genomic_DNA"/>
</dbReference>
<gene>
    <name evidence="3" type="ORF">BSU04_02350</name>
</gene>
<evidence type="ECO:0000313" key="3">
    <source>
        <dbReference type="EMBL" id="OXC80306.1"/>
    </source>
</evidence>
<dbReference type="CDD" id="cd00118">
    <property type="entry name" value="LysM"/>
    <property type="match status" value="1"/>
</dbReference>
<dbReference type="InterPro" id="IPR007055">
    <property type="entry name" value="BON_dom"/>
</dbReference>
<feature type="domain" description="BON" evidence="1">
    <location>
        <begin position="54"/>
        <end position="124"/>
    </location>
</feature>
<dbReference type="PROSITE" id="PS50914">
    <property type="entry name" value="BON"/>
    <property type="match status" value="1"/>
</dbReference>
<dbReference type="Pfam" id="PF01476">
    <property type="entry name" value="LysM"/>
    <property type="match status" value="1"/>
</dbReference>
<reference evidence="4" key="1">
    <citation type="submission" date="2017-01" db="EMBL/GenBank/DDBJ databases">
        <title>Genome Analysis of Deinococcus marmoris KOPRI26562.</title>
        <authorList>
            <person name="Kim J.H."/>
            <person name="Oh H.-M."/>
        </authorList>
    </citation>
    <scope>NUCLEOTIDE SEQUENCE [LARGE SCALE GENOMIC DNA]</scope>
    <source>
        <strain evidence="4">PAMC 26633</strain>
    </source>
</reference>
<dbReference type="InterPro" id="IPR052196">
    <property type="entry name" value="Bact_Kbp"/>
</dbReference>
<dbReference type="eggNOG" id="COG1652">
    <property type="taxonomic scope" value="Bacteria"/>
</dbReference>
<dbReference type="AlphaFoldDB" id="A0A226X9Z5"/>
<organism evidence="3 4">
    <name type="scientific">Caballeronia sordidicola</name>
    <name type="common">Burkholderia sordidicola</name>
    <dbReference type="NCBI Taxonomy" id="196367"/>
    <lineage>
        <taxon>Bacteria</taxon>
        <taxon>Pseudomonadati</taxon>
        <taxon>Pseudomonadota</taxon>
        <taxon>Betaproteobacteria</taxon>
        <taxon>Burkholderiales</taxon>
        <taxon>Burkholderiaceae</taxon>
        <taxon>Caballeronia</taxon>
    </lineage>
</organism>
<dbReference type="Gene3D" id="3.10.350.10">
    <property type="entry name" value="LysM domain"/>
    <property type="match status" value="1"/>
</dbReference>
<evidence type="ECO:0008006" key="5">
    <source>
        <dbReference type="Google" id="ProtNLM"/>
    </source>
</evidence>
<dbReference type="InterPro" id="IPR036779">
    <property type="entry name" value="LysM_dom_sf"/>
</dbReference>
<dbReference type="Pfam" id="PF04972">
    <property type="entry name" value="BON"/>
    <property type="match status" value="1"/>
</dbReference>
<name>A0A226X9Z5_CABSO</name>
<dbReference type="PANTHER" id="PTHR34700:SF8">
    <property type="entry name" value="POTASSIUM BINDING PROTEIN KBP"/>
    <property type="match status" value="1"/>
</dbReference>
<evidence type="ECO:0000259" key="2">
    <source>
        <dbReference type="PROSITE" id="PS51782"/>
    </source>
</evidence>
<proteinExistence type="predicted"/>
<accession>A0A226X9Z5</accession>
<evidence type="ECO:0000313" key="4">
    <source>
        <dbReference type="Proteomes" id="UP000214720"/>
    </source>
</evidence>
<dbReference type="PROSITE" id="PS51782">
    <property type="entry name" value="LYSM"/>
    <property type="match status" value="1"/>
</dbReference>
<dbReference type="PANTHER" id="PTHR34700">
    <property type="entry name" value="POTASSIUM BINDING PROTEIN KBP"/>
    <property type="match status" value="1"/>
</dbReference>
<dbReference type="SUPFAM" id="SSF54106">
    <property type="entry name" value="LysM domain"/>
    <property type="match status" value="1"/>
</dbReference>
<comment type="caution">
    <text evidence="3">The sequence shown here is derived from an EMBL/GenBank/DDBJ whole genome shotgun (WGS) entry which is preliminary data.</text>
</comment>
<protein>
    <recommendedName>
        <fullName evidence="5">LysM domain/BON superfamily protein</fullName>
    </recommendedName>
</protein>
<dbReference type="SMART" id="SM00257">
    <property type="entry name" value="LysM"/>
    <property type="match status" value="1"/>
</dbReference>